<dbReference type="InterPro" id="IPR001048">
    <property type="entry name" value="Asp/Glu/Uridylate_kinase"/>
</dbReference>
<dbReference type="CDD" id="cd04250">
    <property type="entry name" value="AAK_NAGK-C"/>
    <property type="match status" value="1"/>
</dbReference>
<dbReference type="EC" id="2.7.2.8" evidence="9"/>
<dbReference type="GO" id="GO:0005524">
    <property type="term" value="F:ATP binding"/>
    <property type="evidence" value="ECO:0007669"/>
    <property type="project" value="UniProtKB-UniRule"/>
</dbReference>
<comment type="similarity">
    <text evidence="9">Belongs to the acetylglutamate kinase family. ArgB subfamily.</text>
</comment>
<dbReference type="NCBIfam" id="TIGR00761">
    <property type="entry name" value="argB"/>
    <property type="match status" value="1"/>
</dbReference>
<keyword evidence="6 9" id="KW-0418">Kinase</keyword>
<gene>
    <name evidence="9 11" type="primary">argB</name>
    <name evidence="11" type="ORF">Dpo_2c02990</name>
</gene>
<dbReference type="RefSeq" id="WP_006964869.1">
    <property type="nucleotide sequence ID" value="NZ_APJX01000002.1"/>
</dbReference>
<dbReference type="GO" id="GO:0005737">
    <property type="term" value="C:cytoplasm"/>
    <property type="evidence" value="ECO:0007669"/>
    <property type="project" value="UniProtKB-SubCell"/>
</dbReference>
<dbReference type="InterPro" id="IPR036393">
    <property type="entry name" value="AceGlu_kinase-like_sf"/>
</dbReference>
<evidence type="ECO:0000256" key="1">
    <source>
        <dbReference type="ARBA" id="ARBA00004828"/>
    </source>
</evidence>
<feature type="domain" description="Aspartate/glutamate/uridylate kinase" evidence="10">
    <location>
        <begin position="28"/>
        <end position="274"/>
    </location>
</feature>
<feature type="site" description="Transition state stabilizer" evidence="9">
    <location>
        <position position="33"/>
    </location>
</feature>
<comment type="caution">
    <text evidence="11">The sequence shown here is derived from an EMBL/GenBank/DDBJ whole genome shotgun (WGS) entry which is preliminary data.</text>
</comment>
<evidence type="ECO:0000256" key="4">
    <source>
        <dbReference type="ARBA" id="ARBA00022679"/>
    </source>
</evidence>
<feature type="site" description="Transition state stabilizer" evidence="9">
    <location>
        <position position="255"/>
    </location>
</feature>
<dbReference type="PIRSF" id="PIRSF000728">
    <property type="entry name" value="NAGK"/>
    <property type="match status" value="1"/>
</dbReference>
<keyword evidence="12" id="KW-1185">Reference proteome</keyword>
<dbReference type="FunFam" id="3.40.1160.10:FF:000004">
    <property type="entry name" value="Acetylglutamate kinase"/>
    <property type="match status" value="1"/>
</dbReference>
<dbReference type="PANTHER" id="PTHR23342:SF0">
    <property type="entry name" value="N-ACETYLGLUTAMATE SYNTHASE, MITOCHONDRIAL"/>
    <property type="match status" value="1"/>
</dbReference>
<evidence type="ECO:0000256" key="7">
    <source>
        <dbReference type="ARBA" id="ARBA00022840"/>
    </source>
</evidence>
<keyword evidence="2 9" id="KW-0055">Arginine biosynthesis</keyword>
<dbReference type="Proteomes" id="UP000014216">
    <property type="component" value="Unassembled WGS sequence"/>
</dbReference>
<dbReference type="PATRIC" id="fig|1286635.3.peg.1273"/>
<evidence type="ECO:0000256" key="9">
    <source>
        <dbReference type="HAMAP-Rule" id="MF_00082"/>
    </source>
</evidence>
<evidence type="ECO:0000256" key="8">
    <source>
        <dbReference type="ARBA" id="ARBA00048141"/>
    </source>
</evidence>
<sequence length="301" mass="32121">MNPSAVADRNVADILVEALPYIQQFSTKTIVIKYGGHAMVDDKLKRDFANDITLLKYIGINPVVVHGGGPQISKVLSAMGITSTFIRGMRYTDDATMDVVEMVLGGKVNKDIVARINQEGGRAVGLTGKDGSLILAEKMKIYVQDDQEKPPEIIDPGMVGDVVSVNPEIIHTLTAKGFIPIIAPVGVGKNGETYNINADVVASRIAASLEAERLILLTDVDGVLDADNALVSSINDQRIGQMIGNKEIKGGMIPKVECALTALKRGVKKTHIINGKIPHAVLLELFTDSGIGTQVFVNGPS</sequence>
<keyword evidence="9" id="KW-0963">Cytoplasm</keyword>
<name>S0G763_9BACT</name>
<dbReference type="SUPFAM" id="SSF53633">
    <property type="entry name" value="Carbamate kinase-like"/>
    <property type="match status" value="1"/>
</dbReference>
<evidence type="ECO:0000313" key="12">
    <source>
        <dbReference type="Proteomes" id="UP000014216"/>
    </source>
</evidence>
<dbReference type="InterPro" id="IPR004662">
    <property type="entry name" value="AcgluKinase_fam"/>
</dbReference>
<evidence type="ECO:0000256" key="5">
    <source>
        <dbReference type="ARBA" id="ARBA00022741"/>
    </source>
</evidence>
<comment type="catalytic activity">
    <reaction evidence="8 9">
        <text>N-acetyl-L-glutamate + ATP = N-acetyl-L-glutamyl 5-phosphate + ADP</text>
        <dbReference type="Rhea" id="RHEA:14629"/>
        <dbReference type="ChEBI" id="CHEBI:30616"/>
        <dbReference type="ChEBI" id="CHEBI:44337"/>
        <dbReference type="ChEBI" id="CHEBI:57936"/>
        <dbReference type="ChEBI" id="CHEBI:456216"/>
        <dbReference type="EC" id="2.7.2.8"/>
    </reaction>
</comment>
<keyword evidence="7 9" id="KW-0067">ATP-binding</keyword>
<proteinExistence type="inferred from homology"/>
<evidence type="ECO:0000256" key="3">
    <source>
        <dbReference type="ARBA" id="ARBA00022605"/>
    </source>
</evidence>
<comment type="pathway">
    <text evidence="1 9">Amino-acid biosynthesis; L-arginine biosynthesis; N(2)-acetyl-L-ornithine from L-glutamate: step 2/4.</text>
</comment>
<dbReference type="InterPro" id="IPR037528">
    <property type="entry name" value="ArgB"/>
</dbReference>
<feature type="binding site" evidence="9">
    <location>
        <begin position="68"/>
        <end position="69"/>
    </location>
    <ligand>
        <name>substrate</name>
    </ligand>
</feature>
<comment type="function">
    <text evidence="9">Catalyzes the ATP-dependent phosphorylation of N-acetyl-L-glutamate.</text>
</comment>
<keyword evidence="5 9" id="KW-0547">Nucleotide-binding</keyword>
<dbReference type="InterPro" id="IPR041727">
    <property type="entry name" value="NAGK-C"/>
</dbReference>
<reference evidence="11 12" key="1">
    <citation type="journal article" date="2013" name="Genome Announc.">
        <title>Draft Genome Sequence of Desulfotignum phosphitoxidans DSM 13687 Strain FiPS-3.</title>
        <authorList>
            <person name="Poehlein A."/>
            <person name="Daniel R."/>
            <person name="Simeonova D.D."/>
        </authorList>
    </citation>
    <scope>NUCLEOTIDE SEQUENCE [LARGE SCALE GENOMIC DNA]</scope>
    <source>
        <strain evidence="11 12">DSM 13687</strain>
    </source>
</reference>
<accession>S0G763</accession>
<dbReference type="GO" id="GO:0003991">
    <property type="term" value="F:acetylglutamate kinase activity"/>
    <property type="evidence" value="ECO:0007669"/>
    <property type="project" value="UniProtKB-UniRule"/>
</dbReference>
<dbReference type="Pfam" id="PF00696">
    <property type="entry name" value="AA_kinase"/>
    <property type="match status" value="1"/>
</dbReference>
<evidence type="ECO:0000259" key="10">
    <source>
        <dbReference type="Pfam" id="PF00696"/>
    </source>
</evidence>
<keyword evidence="4 9" id="KW-0808">Transferase</keyword>
<dbReference type="InterPro" id="IPR001057">
    <property type="entry name" value="Glu/AcGlu_kinase"/>
</dbReference>
<keyword evidence="3 9" id="KW-0028">Amino-acid biosynthesis</keyword>
<dbReference type="OrthoDB" id="9803155at2"/>
<dbReference type="PRINTS" id="PR00474">
    <property type="entry name" value="GLU5KINASE"/>
</dbReference>
<feature type="binding site" evidence="9">
    <location>
        <position position="195"/>
    </location>
    <ligand>
        <name>substrate</name>
    </ligand>
</feature>
<feature type="binding site" evidence="9">
    <location>
        <position position="90"/>
    </location>
    <ligand>
        <name>substrate</name>
    </ligand>
</feature>
<organism evidence="11 12">
    <name type="scientific">Desulfotignum phosphitoxidans DSM 13687</name>
    <dbReference type="NCBI Taxonomy" id="1286635"/>
    <lineage>
        <taxon>Bacteria</taxon>
        <taxon>Pseudomonadati</taxon>
        <taxon>Thermodesulfobacteriota</taxon>
        <taxon>Desulfobacteria</taxon>
        <taxon>Desulfobacterales</taxon>
        <taxon>Desulfobacteraceae</taxon>
        <taxon>Desulfotignum</taxon>
    </lineage>
</organism>
<comment type="subcellular location">
    <subcellularLocation>
        <location evidence="9">Cytoplasm</location>
    </subcellularLocation>
</comment>
<evidence type="ECO:0000256" key="6">
    <source>
        <dbReference type="ARBA" id="ARBA00022777"/>
    </source>
</evidence>
<dbReference type="AlphaFoldDB" id="S0G763"/>
<dbReference type="HAMAP" id="MF_00082">
    <property type="entry name" value="ArgB"/>
    <property type="match status" value="1"/>
</dbReference>
<protein>
    <recommendedName>
        <fullName evidence="9">Acetylglutamate kinase</fullName>
        <ecNumber evidence="9">2.7.2.8</ecNumber>
    </recommendedName>
    <alternativeName>
        <fullName evidence="9">N-acetyl-L-glutamate 5-phosphotransferase</fullName>
    </alternativeName>
    <alternativeName>
        <fullName evidence="9">NAG kinase</fullName>
        <shortName evidence="9">NAGK</shortName>
    </alternativeName>
</protein>
<evidence type="ECO:0000256" key="2">
    <source>
        <dbReference type="ARBA" id="ARBA00022571"/>
    </source>
</evidence>
<dbReference type="Gene3D" id="3.40.1160.10">
    <property type="entry name" value="Acetylglutamate kinase-like"/>
    <property type="match status" value="1"/>
</dbReference>
<dbReference type="UniPathway" id="UPA00068">
    <property type="reaction ID" value="UER00107"/>
</dbReference>
<dbReference type="PANTHER" id="PTHR23342">
    <property type="entry name" value="N-ACETYLGLUTAMATE SYNTHASE"/>
    <property type="match status" value="1"/>
</dbReference>
<dbReference type="GO" id="GO:0042450">
    <property type="term" value="P:L-arginine biosynthetic process via ornithine"/>
    <property type="evidence" value="ECO:0007669"/>
    <property type="project" value="UniProtKB-UniRule"/>
</dbReference>
<evidence type="ECO:0000313" key="11">
    <source>
        <dbReference type="EMBL" id="EMS80606.1"/>
    </source>
</evidence>
<dbReference type="EMBL" id="APJX01000002">
    <property type="protein sequence ID" value="EMS80606.1"/>
    <property type="molecule type" value="Genomic_DNA"/>
</dbReference>